<dbReference type="Pfam" id="PF25019">
    <property type="entry name" value="LRR_R13L1-DRL21"/>
    <property type="match status" value="1"/>
</dbReference>
<dbReference type="InterPro" id="IPR041118">
    <property type="entry name" value="Rx_N"/>
</dbReference>
<feature type="domain" description="Disease resistance protein At4g27190-like leucine-rich repeats" evidence="8">
    <location>
        <begin position="948"/>
        <end position="1059"/>
    </location>
</feature>
<dbReference type="InterPro" id="IPR058922">
    <property type="entry name" value="WHD_DRP"/>
</dbReference>
<sequence length="1350" mass="152165">MPVLSVLTPVAGGVVSKVALLATDQLRLDIIWGFRKEIKKLKETSTLIGNIIHDAADDEAEDLKPLARAEWMKRLISVAYNAEDILDEVQYEVHRIVIKETSLDKKILGFFCNNPLVFRLKMARKIYEINISLEDLNNQAAGVGLVRSNGGAAANQGLQDRETTSFFEKNEFTFKDAVTVGRDQVVTDIIATLTNSNNQENILSVMAIVGLGGLGKTTLARLITKKLKEGELEKHFDTTLWVYVSNTFDVNSILHRMVQSCGVTGIDSSNRQALMESLRQKLEQKKYFLVFDDVWNEDANKWNDLKSCLLQLNSAKGSSVIVTTRRSNVASIMETLPRWNLETLSDDECWSILKDRALADPNASIASELEEIGRDIAKKCDGLPLAAKVLGSLMRSKNSTKDWLSVLESQIWHLSSDNEDSRIMSVLKLSFDNLKSPLKQCFAYCSMFERGYSIERDKLIQLWMAQGFLHPSHDHRSKQEIENEDIGNKYFETLLENSLFQDVIEHKNKDGFIITYCKMHDLVHDLANEVSKFESLTPDFNHEKDDHDILIRHVARIPTPTLEEMSKISISRLRTLFLNNYVSNTIFQKLTTLHVLSLSSYEIKKLPNLLGKLKHLRYLNLSDTGIEALPKSIGKLYNLQTLRLPEYCLRECPKEIQNLINLRHFYFGEALEFEAGILGRLTNLRTLASFNVSKKKRGLAIKELGGLNQLRGHLIINGLEHVRDGEEANKARLVEKSHLNSLTFNCFSWTMPTDNNQTDVLDGLEPHGNLQSLKISGFMGARFPSWITSLQNLKHITIDNCYNCEVVPTLGHLPHLRSLEIEWMKKLKRLGAEFYGYSDTSTTLFPALKTLYIIGCDELIEWMEAPRISAEGEVVKVFPCLEELLIVGCDSLESIWITQGIASLRQMNIFSCKGLSSLEVGLDYCTSLHELEIRKCPNLVSIPIAQGMPSLRKLRIAGCQRLLSLPSGLQFCTSLEYLDITDCDSLELIRTTQGIASLRELMINNCMGLSSLEVGLDYCTSLQELEIHDFPNLVSIPIAQGMPSLRKLNISGCRGLSSLEVGLDYCTSLQELEIHDFPNLVSIPIAQGMPSLRKFSIQWCGRLSSLGSGLNYCTSLQELEIRDCDNLTSIPITQGITSLRKLNLYRCDGLSSIGSGLNYCTSLQELEIRDCHNLVSIPITQGITSLRKLRTDSCQRLLSLPSGLQFCTSLQHLGIGPLWEELDAFPDFQLPPNSQLEYLVLQGWPKLKSLPQQIQHLTCLNFFFIHKFMGLEALPEWLGNLTSLESLTISCCENLKYLPTQNAMKNLTKLKYLYIGGCPLLKEGCTKETGPEWPKISHIPKVLFSDWMPA</sequence>
<dbReference type="InterPro" id="IPR042197">
    <property type="entry name" value="Apaf_helical"/>
</dbReference>
<gene>
    <name evidence="11" type="ORF">RchiOBHm_Chr4g0418901</name>
</gene>
<evidence type="ECO:0000259" key="6">
    <source>
        <dbReference type="Pfam" id="PF00931"/>
    </source>
</evidence>
<dbReference type="InterPro" id="IPR032675">
    <property type="entry name" value="LRR_dom_sf"/>
</dbReference>
<proteinExistence type="predicted"/>
<keyword evidence="5" id="KW-0067">ATP-binding</keyword>
<protein>
    <submittedName>
        <fullName evidence="11">Putative P-loop containing nucleoside triphosphate hydrolase, leucine-rich repeat domain, L</fullName>
    </submittedName>
</protein>
<feature type="domain" description="Disease resistance N-terminal" evidence="7">
    <location>
        <begin position="14"/>
        <end position="95"/>
    </location>
</feature>
<evidence type="ECO:0000256" key="3">
    <source>
        <dbReference type="ARBA" id="ARBA00022741"/>
    </source>
</evidence>
<dbReference type="GO" id="GO:0006952">
    <property type="term" value="P:defense response"/>
    <property type="evidence" value="ECO:0007669"/>
    <property type="project" value="UniProtKB-KW"/>
</dbReference>
<evidence type="ECO:0000256" key="5">
    <source>
        <dbReference type="ARBA" id="ARBA00022840"/>
    </source>
</evidence>
<comment type="caution">
    <text evidence="11">The sequence shown here is derived from an EMBL/GenBank/DDBJ whole genome shotgun (WGS) entry which is preliminary data.</text>
</comment>
<dbReference type="Pfam" id="PF13306">
    <property type="entry name" value="LRR_5"/>
    <property type="match status" value="1"/>
</dbReference>
<dbReference type="Pfam" id="PF23247">
    <property type="entry name" value="LRR_RPS2"/>
    <property type="match status" value="1"/>
</dbReference>
<reference evidence="11 12" key="1">
    <citation type="journal article" date="2018" name="Nat. Genet.">
        <title>The Rosa genome provides new insights in the design of modern roses.</title>
        <authorList>
            <person name="Bendahmane M."/>
        </authorList>
    </citation>
    <scope>NUCLEOTIDE SEQUENCE [LARGE SCALE GENOMIC DNA]</scope>
    <source>
        <strain evidence="12">cv. Old Blush</strain>
    </source>
</reference>
<organism evidence="11 12">
    <name type="scientific">Rosa chinensis</name>
    <name type="common">China rose</name>
    <dbReference type="NCBI Taxonomy" id="74649"/>
    <lineage>
        <taxon>Eukaryota</taxon>
        <taxon>Viridiplantae</taxon>
        <taxon>Streptophyta</taxon>
        <taxon>Embryophyta</taxon>
        <taxon>Tracheophyta</taxon>
        <taxon>Spermatophyta</taxon>
        <taxon>Magnoliopsida</taxon>
        <taxon>eudicotyledons</taxon>
        <taxon>Gunneridae</taxon>
        <taxon>Pentapetalae</taxon>
        <taxon>rosids</taxon>
        <taxon>fabids</taxon>
        <taxon>Rosales</taxon>
        <taxon>Rosaceae</taxon>
        <taxon>Rosoideae</taxon>
        <taxon>Rosoideae incertae sedis</taxon>
        <taxon>Rosa</taxon>
    </lineage>
</organism>
<evidence type="ECO:0000259" key="8">
    <source>
        <dbReference type="Pfam" id="PF23247"/>
    </source>
</evidence>
<accession>A0A2P6QXJ4</accession>
<feature type="domain" description="NB-ARC" evidence="6">
    <location>
        <begin position="183"/>
        <end position="358"/>
    </location>
</feature>
<dbReference type="InterPro" id="IPR057135">
    <property type="entry name" value="At4g27190-like_LRR"/>
</dbReference>
<dbReference type="SMART" id="SM00367">
    <property type="entry name" value="LRR_CC"/>
    <property type="match status" value="5"/>
</dbReference>
<dbReference type="Proteomes" id="UP000238479">
    <property type="component" value="Chromosome 4"/>
</dbReference>
<dbReference type="SUPFAM" id="SSF52058">
    <property type="entry name" value="L domain-like"/>
    <property type="match status" value="3"/>
</dbReference>
<dbReference type="Gene3D" id="1.20.5.4130">
    <property type="match status" value="1"/>
</dbReference>
<dbReference type="PANTHER" id="PTHR36766:SF70">
    <property type="entry name" value="DISEASE RESISTANCE PROTEIN RGA4"/>
    <property type="match status" value="1"/>
</dbReference>
<dbReference type="InterPro" id="IPR002182">
    <property type="entry name" value="NB-ARC"/>
</dbReference>
<feature type="domain" description="Disease resistance protein winged helix" evidence="9">
    <location>
        <begin position="447"/>
        <end position="527"/>
    </location>
</feature>
<evidence type="ECO:0000256" key="1">
    <source>
        <dbReference type="ARBA" id="ARBA00022614"/>
    </source>
</evidence>
<evidence type="ECO:0000259" key="9">
    <source>
        <dbReference type="Pfam" id="PF23559"/>
    </source>
</evidence>
<keyword evidence="3" id="KW-0547">Nucleotide-binding</keyword>
<evidence type="ECO:0000256" key="4">
    <source>
        <dbReference type="ARBA" id="ARBA00022821"/>
    </source>
</evidence>
<dbReference type="InterPro" id="IPR036388">
    <property type="entry name" value="WH-like_DNA-bd_sf"/>
</dbReference>
<dbReference type="GO" id="GO:0051707">
    <property type="term" value="P:response to other organism"/>
    <property type="evidence" value="ECO:0007669"/>
    <property type="project" value="UniProtKB-ARBA"/>
</dbReference>
<keyword evidence="1" id="KW-0433">Leucine-rich repeat</keyword>
<dbReference type="GO" id="GO:0005524">
    <property type="term" value="F:ATP binding"/>
    <property type="evidence" value="ECO:0007669"/>
    <property type="project" value="UniProtKB-KW"/>
</dbReference>
<dbReference type="InterPro" id="IPR056789">
    <property type="entry name" value="LRR_R13L1-DRL21"/>
</dbReference>
<dbReference type="Pfam" id="PF23559">
    <property type="entry name" value="WHD_DRP"/>
    <property type="match status" value="1"/>
</dbReference>
<evidence type="ECO:0000256" key="2">
    <source>
        <dbReference type="ARBA" id="ARBA00022737"/>
    </source>
</evidence>
<dbReference type="InterPro" id="IPR006553">
    <property type="entry name" value="Leu-rich_rpt_Cys-con_subtyp"/>
</dbReference>
<dbReference type="EMBL" id="PDCK01000042">
    <property type="protein sequence ID" value="PRQ38884.1"/>
    <property type="molecule type" value="Genomic_DNA"/>
</dbReference>
<dbReference type="InterPro" id="IPR027417">
    <property type="entry name" value="P-loop_NTPase"/>
</dbReference>
<dbReference type="OMA" id="LREWAGT"/>
<dbReference type="Gene3D" id="3.80.10.10">
    <property type="entry name" value="Ribonuclease Inhibitor"/>
    <property type="match status" value="5"/>
</dbReference>
<evidence type="ECO:0000313" key="11">
    <source>
        <dbReference type="EMBL" id="PRQ38884.1"/>
    </source>
</evidence>
<dbReference type="GO" id="GO:0043531">
    <property type="term" value="F:ADP binding"/>
    <property type="evidence" value="ECO:0007669"/>
    <property type="project" value="InterPro"/>
</dbReference>
<dbReference type="Gramene" id="PRQ38884">
    <property type="protein sequence ID" value="PRQ38884"/>
    <property type="gene ID" value="RchiOBHm_Chr4g0418901"/>
</dbReference>
<name>A0A2P6QXJ4_ROSCH</name>
<dbReference type="Gene3D" id="3.40.50.300">
    <property type="entry name" value="P-loop containing nucleotide triphosphate hydrolases"/>
    <property type="match status" value="1"/>
</dbReference>
<dbReference type="Pfam" id="PF18052">
    <property type="entry name" value="Rx_N"/>
    <property type="match status" value="1"/>
</dbReference>
<dbReference type="Pfam" id="PF00931">
    <property type="entry name" value="NB-ARC"/>
    <property type="match status" value="1"/>
</dbReference>
<feature type="domain" description="R13L1/DRL21-like LRR repeat region" evidence="10">
    <location>
        <begin position="701"/>
        <end position="824"/>
    </location>
</feature>
<dbReference type="GO" id="GO:0016787">
    <property type="term" value="F:hydrolase activity"/>
    <property type="evidence" value="ECO:0007669"/>
    <property type="project" value="UniProtKB-KW"/>
</dbReference>
<dbReference type="InterPro" id="IPR026906">
    <property type="entry name" value="LRR_5"/>
</dbReference>
<dbReference type="SUPFAM" id="SSF52540">
    <property type="entry name" value="P-loop containing nucleoside triphosphate hydrolases"/>
    <property type="match status" value="1"/>
</dbReference>
<dbReference type="Gene3D" id="1.10.8.430">
    <property type="entry name" value="Helical domain of apoptotic protease-activating factors"/>
    <property type="match status" value="1"/>
</dbReference>
<evidence type="ECO:0000313" key="12">
    <source>
        <dbReference type="Proteomes" id="UP000238479"/>
    </source>
</evidence>
<keyword evidence="11" id="KW-0378">Hydrolase</keyword>
<dbReference type="FunFam" id="1.10.10.10:FF:000322">
    <property type="entry name" value="Probable disease resistance protein At1g63360"/>
    <property type="match status" value="1"/>
</dbReference>
<evidence type="ECO:0000259" key="7">
    <source>
        <dbReference type="Pfam" id="PF18052"/>
    </source>
</evidence>
<dbReference type="Gene3D" id="1.10.10.10">
    <property type="entry name" value="Winged helix-like DNA-binding domain superfamily/Winged helix DNA-binding domain"/>
    <property type="match status" value="1"/>
</dbReference>
<dbReference type="PRINTS" id="PR00364">
    <property type="entry name" value="DISEASERSIST"/>
</dbReference>
<dbReference type="PANTHER" id="PTHR36766">
    <property type="entry name" value="PLANT BROAD-SPECTRUM MILDEW RESISTANCE PROTEIN RPW8"/>
    <property type="match status" value="1"/>
</dbReference>
<keyword evidence="4" id="KW-0611">Plant defense</keyword>
<evidence type="ECO:0000259" key="10">
    <source>
        <dbReference type="Pfam" id="PF25019"/>
    </source>
</evidence>
<dbReference type="FunFam" id="3.40.50.300:FF:001091">
    <property type="entry name" value="Probable disease resistance protein At1g61300"/>
    <property type="match status" value="1"/>
</dbReference>
<keyword evidence="12" id="KW-1185">Reference proteome</keyword>
<keyword evidence="2" id="KW-0677">Repeat</keyword>